<dbReference type="InterPro" id="IPR008231">
    <property type="entry name" value="CsaA"/>
</dbReference>
<dbReference type="OrthoDB" id="9794564at2"/>
<keyword evidence="6" id="KW-1185">Reference proteome</keyword>
<evidence type="ECO:0000313" key="6">
    <source>
        <dbReference type="Proteomes" id="UP000293952"/>
    </source>
</evidence>
<dbReference type="InterPro" id="IPR012340">
    <property type="entry name" value="NA-bd_OB-fold"/>
</dbReference>
<comment type="caution">
    <text evidence="5">The sequence shown here is derived from an EMBL/GenBank/DDBJ whole genome shotgun (WGS) entry which is preliminary data.</text>
</comment>
<dbReference type="SUPFAM" id="SSF50249">
    <property type="entry name" value="Nucleic acid-binding proteins"/>
    <property type="match status" value="1"/>
</dbReference>
<dbReference type="CDD" id="cd02798">
    <property type="entry name" value="tRNA_bind_CsaA"/>
    <property type="match status" value="1"/>
</dbReference>
<evidence type="ECO:0000256" key="3">
    <source>
        <dbReference type="PROSITE-ProRule" id="PRU00209"/>
    </source>
</evidence>
<evidence type="ECO:0000259" key="4">
    <source>
        <dbReference type="PROSITE" id="PS50886"/>
    </source>
</evidence>
<dbReference type="InterPro" id="IPR051270">
    <property type="entry name" value="Tyrosine-tRNA_ligase_regulator"/>
</dbReference>
<dbReference type="PROSITE" id="PS50886">
    <property type="entry name" value="TRBD"/>
    <property type="match status" value="1"/>
</dbReference>
<gene>
    <name evidence="5" type="ORF">ERX46_05260</name>
</gene>
<dbReference type="InterPro" id="IPR002547">
    <property type="entry name" value="tRNA-bd_dom"/>
</dbReference>
<dbReference type="PANTHER" id="PTHR11586:SF37">
    <property type="entry name" value="TRNA-BINDING DOMAIN-CONTAINING PROTEIN"/>
    <property type="match status" value="1"/>
</dbReference>
<keyword evidence="1 3" id="KW-0820">tRNA-binding</keyword>
<dbReference type="NCBIfam" id="TIGR02222">
    <property type="entry name" value="chap_CsaA"/>
    <property type="match status" value="1"/>
</dbReference>
<dbReference type="GO" id="GO:0000049">
    <property type="term" value="F:tRNA binding"/>
    <property type="evidence" value="ECO:0007669"/>
    <property type="project" value="UniProtKB-UniRule"/>
</dbReference>
<dbReference type="EMBL" id="SETE01000002">
    <property type="protein sequence ID" value="RYM34783.1"/>
    <property type="molecule type" value="Genomic_DNA"/>
</dbReference>
<feature type="domain" description="TRNA-binding" evidence="4">
    <location>
        <begin position="7"/>
        <end position="110"/>
    </location>
</feature>
<dbReference type="RefSeq" id="WP_130092791.1">
    <property type="nucleotide sequence ID" value="NZ_SETE01000002.1"/>
</dbReference>
<accession>A0A4Q4KMY0</accession>
<dbReference type="Gene3D" id="2.40.50.140">
    <property type="entry name" value="Nucleic acid-binding proteins"/>
    <property type="match status" value="1"/>
</dbReference>
<dbReference type="AlphaFoldDB" id="A0A4Q4KMY0"/>
<dbReference type="PANTHER" id="PTHR11586">
    <property type="entry name" value="TRNA-AMINOACYLATION COFACTOR ARC1 FAMILY MEMBER"/>
    <property type="match status" value="1"/>
</dbReference>
<evidence type="ECO:0000256" key="1">
    <source>
        <dbReference type="ARBA" id="ARBA00022555"/>
    </source>
</evidence>
<keyword evidence="2 3" id="KW-0694">RNA-binding</keyword>
<sequence length="110" mass="12417">MNIDWKDFEKIEMRIGTILTAENFEEVRNPAYKMTIDFGEFGIRKTSAQITKLYQPEELIGKQIIAVMNFPPKQIANIMSECLVLGGVEGEGKVVLIEPERGVENGTKIN</sequence>
<proteinExistence type="predicted"/>
<reference evidence="5 6" key="1">
    <citation type="submission" date="2019-02" db="EMBL/GenBank/DDBJ databases">
        <title>Genome sequence of the sea-ice species Brumimicrobium glaciale.</title>
        <authorList>
            <person name="Bowman J.P."/>
        </authorList>
    </citation>
    <scope>NUCLEOTIDE SEQUENCE [LARGE SCALE GENOMIC DNA]</scope>
    <source>
        <strain evidence="5 6">IC156</strain>
    </source>
</reference>
<name>A0A4Q4KMY0_9FLAO</name>
<dbReference type="Pfam" id="PF01588">
    <property type="entry name" value="tRNA_bind"/>
    <property type="match status" value="1"/>
</dbReference>
<evidence type="ECO:0000256" key="2">
    <source>
        <dbReference type="ARBA" id="ARBA00022884"/>
    </source>
</evidence>
<evidence type="ECO:0000313" key="5">
    <source>
        <dbReference type="EMBL" id="RYM34783.1"/>
    </source>
</evidence>
<dbReference type="FunFam" id="2.40.50.140:FF:000165">
    <property type="entry name" value="Chaperone CsaA"/>
    <property type="match status" value="1"/>
</dbReference>
<dbReference type="Proteomes" id="UP000293952">
    <property type="component" value="Unassembled WGS sequence"/>
</dbReference>
<organism evidence="5 6">
    <name type="scientific">Brumimicrobium glaciale</name>
    <dbReference type="NCBI Taxonomy" id="200475"/>
    <lineage>
        <taxon>Bacteria</taxon>
        <taxon>Pseudomonadati</taxon>
        <taxon>Bacteroidota</taxon>
        <taxon>Flavobacteriia</taxon>
        <taxon>Flavobacteriales</taxon>
        <taxon>Crocinitomicaceae</taxon>
        <taxon>Brumimicrobium</taxon>
    </lineage>
</organism>
<dbReference type="NCBIfam" id="NF007494">
    <property type="entry name" value="PRK10089.1-3"/>
    <property type="match status" value="1"/>
</dbReference>
<protein>
    <submittedName>
        <fullName evidence="5">tRNA-binding protein</fullName>
    </submittedName>
</protein>
<dbReference type="NCBIfam" id="NF007495">
    <property type="entry name" value="PRK10089.1-4"/>
    <property type="match status" value="1"/>
</dbReference>